<keyword evidence="2" id="KW-1185">Reference proteome</keyword>
<organism evidence="1 2">
    <name type="scientific">Nannochloropsis gaditana</name>
    <dbReference type="NCBI Taxonomy" id="72520"/>
    <lineage>
        <taxon>Eukaryota</taxon>
        <taxon>Sar</taxon>
        <taxon>Stramenopiles</taxon>
        <taxon>Ochrophyta</taxon>
        <taxon>Eustigmatophyceae</taxon>
        <taxon>Eustigmatales</taxon>
        <taxon>Monodopsidaceae</taxon>
        <taxon>Nannochloropsis</taxon>
    </lineage>
</organism>
<protein>
    <submittedName>
        <fullName evidence="1">Uncharacterized protein</fullName>
    </submittedName>
</protein>
<dbReference type="EMBL" id="AZIL01000656">
    <property type="protein sequence ID" value="EWM26432.1"/>
    <property type="molecule type" value="Genomic_DNA"/>
</dbReference>
<sequence>MQPYPKQSSPDQGASFMSFCFYSTISERISELDHFQGGKRCFLRANPMRSRVLSGRLGRKQRNHYQVPGNSCRRRSSLSLKYHKYCLVVTKTPTKNLHLSATRFEGITVFCRLCRKCMARRSVFLSRCRSIESRRRRLRTPAFLKLSASLQSIIWCLKKGY</sequence>
<evidence type="ECO:0000313" key="1">
    <source>
        <dbReference type="EMBL" id="EWM26432.1"/>
    </source>
</evidence>
<dbReference type="AlphaFoldDB" id="W7TK26"/>
<reference evidence="1 2" key="1">
    <citation type="journal article" date="2014" name="Mol. Plant">
        <title>Chromosome Scale Genome Assembly and Transcriptome Profiling of Nannochloropsis gaditana in Nitrogen Depletion.</title>
        <authorList>
            <person name="Corteggiani Carpinelli E."/>
            <person name="Telatin A."/>
            <person name="Vitulo N."/>
            <person name="Forcato C."/>
            <person name="D'Angelo M."/>
            <person name="Schiavon R."/>
            <person name="Vezzi A."/>
            <person name="Giacometti G.M."/>
            <person name="Morosinotto T."/>
            <person name="Valle G."/>
        </authorList>
    </citation>
    <scope>NUCLEOTIDE SEQUENCE [LARGE SCALE GENOMIC DNA]</scope>
    <source>
        <strain evidence="1 2">B-31</strain>
    </source>
</reference>
<name>W7TK26_9STRA</name>
<dbReference type="Proteomes" id="UP000019335">
    <property type="component" value="Chromosome 9"/>
</dbReference>
<proteinExistence type="predicted"/>
<accession>W7TK26</accession>
<gene>
    <name evidence="1" type="ORF">Naga_100395g4</name>
</gene>
<comment type="caution">
    <text evidence="1">The sequence shown here is derived from an EMBL/GenBank/DDBJ whole genome shotgun (WGS) entry which is preliminary data.</text>
</comment>
<evidence type="ECO:0000313" key="2">
    <source>
        <dbReference type="Proteomes" id="UP000019335"/>
    </source>
</evidence>